<gene>
    <name evidence="2" type="ORF">AUJ40_00755</name>
</gene>
<evidence type="ECO:0000313" key="2">
    <source>
        <dbReference type="EMBL" id="OIN90044.1"/>
    </source>
</evidence>
<accession>A0A1J4RUN1</accession>
<feature type="transmembrane region" description="Helical" evidence="1">
    <location>
        <begin position="24"/>
        <end position="44"/>
    </location>
</feature>
<name>A0A1J4RUN1_9BACT</name>
<dbReference type="AlphaFoldDB" id="A0A1J4RUN1"/>
<evidence type="ECO:0000256" key="1">
    <source>
        <dbReference type="SAM" id="Phobius"/>
    </source>
</evidence>
<keyword evidence="1" id="KW-0472">Membrane</keyword>
<sequence length="133" mass="15821">MQIPENFFTTEYLFATTAPTDKKLFLIIFGIFVLFIIISVLLNYNQSIHLPLKSRLFNFFLTIGILGVLFSFFRYESIPYIGVRFVMLLLLTFTIIWYLAITLYSITKMPKEVRLKKAQEKYLQYLPKKKRKN</sequence>
<keyword evidence="1" id="KW-0812">Transmembrane</keyword>
<protein>
    <submittedName>
        <fullName evidence="2">Uncharacterized protein</fullName>
    </submittedName>
</protein>
<proteinExistence type="predicted"/>
<dbReference type="Proteomes" id="UP000182753">
    <property type="component" value="Unassembled WGS sequence"/>
</dbReference>
<reference evidence="2 3" key="1">
    <citation type="journal article" date="2016" name="Environ. Microbiol.">
        <title>Genomic resolution of a cold subsurface aquifer community provides metabolic insights for novel microbes adapted to high CO concentrations.</title>
        <authorList>
            <person name="Probst A.J."/>
            <person name="Castelle C.J."/>
            <person name="Singh A."/>
            <person name="Brown C.T."/>
            <person name="Anantharaman K."/>
            <person name="Sharon I."/>
            <person name="Hug L.A."/>
            <person name="Burstein D."/>
            <person name="Emerson J.B."/>
            <person name="Thomas B.C."/>
            <person name="Banfield J.F."/>
        </authorList>
    </citation>
    <scope>NUCLEOTIDE SEQUENCE [LARGE SCALE GENOMIC DNA]</scope>
    <source>
        <strain evidence="2">CG1_02_42_45</strain>
    </source>
</reference>
<feature type="transmembrane region" description="Helical" evidence="1">
    <location>
        <begin position="56"/>
        <end position="75"/>
    </location>
</feature>
<feature type="transmembrane region" description="Helical" evidence="1">
    <location>
        <begin position="81"/>
        <end position="106"/>
    </location>
</feature>
<dbReference type="EMBL" id="MNUJ01000014">
    <property type="protein sequence ID" value="OIN90044.1"/>
    <property type="molecule type" value="Genomic_DNA"/>
</dbReference>
<evidence type="ECO:0000313" key="3">
    <source>
        <dbReference type="Proteomes" id="UP000182753"/>
    </source>
</evidence>
<comment type="caution">
    <text evidence="2">The sequence shown here is derived from an EMBL/GenBank/DDBJ whole genome shotgun (WGS) entry which is preliminary data.</text>
</comment>
<organism evidence="2 3">
    <name type="scientific">Candidatus Berkelbacteria bacterium CG1_02_42_45</name>
    <dbReference type="NCBI Taxonomy" id="1805036"/>
    <lineage>
        <taxon>Bacteria</taxon>
        <taxon>Candidatus Berkelbacteria</taxon>
    </lineage>
</organism>
<keyword evidence="1" id="KW-1133">Transmembrane helix</keyword>